<feature type="transmembrane region" description="Helical" evidence="4">
    <location>
        <begin position="12"/>
        <end position="32"/>
    </location>
</feature>
<organism evidence="6 7">
    <name type="scientific">Aureibacillus halotolerans</name>
    <dbReference type="NCBI Taxonomy" id="1508390"/>
    <lineage>
        <taxon>Bacteria</taxon>
        <taxon>Bacillati</taxon>
        <taxon>Bacillota</taxon>
        <taxon>Bacilli</taxon>
        <taxon>Bacillales</taxon>
        <taxon>Bacillaceae</taxon>
        <taxon>Aureibacillus</taxon>
    </lineage>
</organism>
<comment type="caution">
    <text evidence="6">The sequence shown here is derived from an EMBL/GenBank/DDBJ whole genome shotgun (WGS) entry which is preliminary data.</text>
</comment>
<evidence type="ECO:0000313" key="6">
    <source>
        <dbReference type="EMBL" id="TDQ40764.1"/>
    </source>
</evidence>
<evidence type="ECO:0000313" key="7">
    <source>
        <dbReference type="Proteomes" id="UP000295632"/>
    </source>
</evidence>
<dbReference type="OrthoDB" id="2166737at2"/>
<keyword evidence="4" id="KW-0812">Transmembrane</keyword>
<evidence type="ECO:0000259" key="5">
    <source>
        <dbReference type="PROSITE" id="PS50111"/>
    </source>
</evidence>
<evidence type="ECO:0000256" key="2">
    <source>
        <dbReference type="PROSITE-ProRule" id="PRU00284"/>
    </source>
</evidence>
<name>A0A4R6UCF5_9BACI</name>
<feature type="transmembrane region" description="Helical" evidence="4">
    <location>
        <begin position="134"/>
        <end position="154"/>
    </location>
</feature>
<proteinExistence type="predicted"/>
<dbReference type="InterPro" id="IPR004089">
    <property type="entry name" value="MCPsignal_dom"/>
</dbReference>
<dbReference type="PANTHER" id="PTHR32089:SF114">
    <property type="entry name" value="METHYL-ACCEPTING CHEMOTAXIS PROTEIN MCPB"/>
    <property type="match status" value="1"/>
</dbReference>
<dbReference type="SUPFAM" id="SSF58104">
    <property type="entry name" value="Methyl-accepting chemotaxis protein (MCP) signaling domain"/>
    <property type="match status" value="1"/>
</dbReference>
<dbReference type="SMART" id="SM00283">
    <property type="entry name" value="MA"/>
    <property type="match status" value="1"/>
</dbReference>
<keyword evidence="1 2" id="KW-0807">Transducer</keyword>
<dbReference type="EMBL" id="SNYJ01000005">
    <property type="protein sequence ID" value="TDQ40764.1"/>
    <property type="molecule type" value="Genomic_DNA"/>
</dbReference>
<dbReference type="Gene3D" id="1.10.287.950">
    <property type="entry name" value="Methyl-accepting chemotaxis protein"/>
    <property type="match status" value="1"/>
</dbReference>
<evidence type="ECO:0000256" key="1">
    <source>
        <dbReference type="ARBA" id="ARBA00023224"/>
    </source>
</evidence>
<dbReference type="PROSITE" id="PS50111">
    <property type="entry name" value="CHEMOTAXIS_TRANSDUC_2"/>
    <property type="match status" value="1"/>
</dbReference>
<dbReference type="AlphaFoldDB" id="A0A4R6UCF5"/>
<keyword evidence="4" id="KW-0472">Membrane</keyword>
<reference evidence="6 7" key="1">
    <citation type="submission" date="2019-03" db="EMBL/GenBank/DDBJ databases">
        <title>Genomic Encyclopedia of Type Strains, Phase IV (KMG-IV): sequencing the most valuable type-strain genomes for metagenomic binning, comparative biology and taxonomic classification.</title>
        <authorList>
            <person name="Goeker M."/>
        </authorList>
    </citation>
    <scope>NUCLEOTIDE SEQUENCE [LARGE SCALE GENOMIC DNA]</scope>
    <source>
        <strain evidence="6 7">DSM 28697</strain>
    </source>
</reference>
<feature type="domain" description="Methyl-accepting transducer" evidence="5">
    <location>
        <begin position="225"/>
        <end position="461"/>
    </location>
</feature>
<accession>A0A4R6UCF5</accession>
<evidence type="ECO:0000256" key="3">
    <source>
        <dbReference type="SAM" id="Coils"/>
    </source>
</evidence>
<dbReference type="Pfam" id="PF00015">
    <property type="entry name" value="MCPsignal"/>
    <property type="match status" value="1"/>
</dbReference>
<sequence>MVQQQNKIMLLLALFTTVLSIVVHLLGRWMHLFDTHMHGDEALTTSAIEADFGLALNGLLILPIILFILAWLVHVFSPTNRWIPLLNTLVLTFSSISLIAGGSGRVEFHFSIFMVVAMVSFYGRIPLVMTMTTLFAAQHLLGFFLIPELVFGSHHYSFDMLLIHALFLVFTSGATSWQMYSNHKMREHMKREQQQQRGAIIDTIVSRITATSQQTLAEANKVHSKAAESADAARTIDMAIKNVADGSEKQWSRSQTHAGVMEEMNVGMSQMAVASETISKQSDETSKLAEAGAHSMKSYIAGFQNTHASVNASYSSFQTLTERIRTIDDMLLVIKDIAGRTNLLALNASIEATAAGEKGRGFAIVAAEVRQLAEQSSEAVNQIAGRIQDITKDTKETMDRMRQANEDTNDQLISIQKAGTAFDQILATASEVDEQMKTNAAAAQSLASGSHEAASSVSEVSRIAQHIQSQAANMVNVSSLQQETIDQISASAGNLHTLAHELEAIIAALKEDR</sequence>
<keyword evidence="3" id="KW-0175">Coiled coil</keyword>
<keyword evidence="4" id="KW-1133">Transmembrane helix</keyword>
<evidence type="ECO:0000256" key="4">
    <source>
        <dbReference type="SAM" id="Phobius"/>
    </source>
</evidence>
<dbReference type="Proteomes" id="UP000295632">
    <property type="component" value="Unassembled WGS sequence"/>
</dbReference>
<feature type="transmembrane region" description="Helical" evidence="4">
    <location>
        <begin position="108"/>
        <end position="127"/>
    </location>
</feature>
<protein>
    <submittedName>
        <fullName evidence="6">Methyl-accepting chemotaxis protein</fullName>
    </submittedName>
</protein>
<feature type="transmembrane region" description="Helical" evidence="4">
    <location>
        <begin position="85"/>
        <end position="102"/>
    </location>
</feature>
<feature type="coiled-coil region" evidence="3">
    <location>
        <begin position="387"/>
        <end position="418"/>
    </location>
</feature>
<gene>
    <name evidence="6" type="ORF">EV213_105110</name>
</gene>
<dbReference type="GO" id="GO:0016020">
    <property type="term" value="C:membrane"/>
    <property type="evidence" value="ECO:0007669"/>
    <property type="project" value="InterPro"/>
</dbReference>
<feature type="transmembrane region" description="Helical" evidence="4">
    <location>
        <begin position="160"/>
        <end position="180"/>
    </location>
</feature>
<dbReference type="PANTHER" id="PTHR32089">
    <property type="entry name" value="METHYL-ACCEPTING CHEMOTAXIS PROTEIN MCPB"/>
    <property type="match status" value="1"/>
</dbReference>
<dbReference type="RefSeq" id="WP_133579961.1">
    <property type="nucleotide sequence ID" value="NZ_SNYJ01000005.1"/>
</dbReference>
<dbReference type="GO" id="GO:0007165">
    <property type="term" value="P:signal transduction"/>
    <property type="evidence" value="ECO:0007669"/>
    <property type="project" value="UniProtKB-KW"/>
</dbReference>
<keyword evidence="7" id="KW-1185">Reference proteome</keyword>
<feature type="transmembrane region" description="Helical" evidence="4">
    <location>
        <begin position="52"/>
        <end position="73"/>
    </location>
</feature>